<keyword evidence="9" id="KW-0407">Ion channel</keyword>
<dbReference type="PANTHER" id="PTHR10117:SF54">
    <property type="entry name" value="TRANSIENT RECEPTOR POTENTIAL-GAMMA PROTEIN"/>
    <property type="match status" value="1"/>
</dbReference>
<evidence type="ECO:0000259" key="12">
    <source>
        <dbReference type="SMART" id="SM01420"/>
    </source>
</evidence>
<dbReference type="Gene3D" id="1.10.287.70">
    <property type="match status" value="1"/>
</dbReference>
<evidence type="ECO:0000256" key="1">
    <source>
        <dbReference type="ARBA" id="ARBA00004141"/>
    </source>
</evidence>
<feature type="transmembrane region" description="Helical" evidence="11">
    <location>
        <begin position="537"/>
        <end position="557"/>
    </location>
</feature>
<dbReference type="Pfam" id="PF08344">
    <property type="entry name" value="TRP_2"/>
    <property type="match status" value="1"/>
</dbReference>
<protein>
    <recommendedName>
        <fullName evidence="12">Transient receptor ion channel domain-containing protein</fullName>
    </recommendedName>
</protein>
<keyword evidence="4" id="KW-0677">Repeat</keyword>
<dbReference type="EMBL" id="GG666574">
    <property type="protein sequence ID" value="EEN53260.1"/>
    <property type="molecule type" value="Genomic_DNA"/>
</dbReference>
<keyword evidence="2" id="KW-0813">Transport</keyword>
<dbReference type="SMART" id="SM00248">
    <property type="entry name" value="ANK"/>
    <property type="match status" value="2"/>
</dbReference>
<evidence type="ECO:0000256" key="6">
    <source>
        <dbReference type="ARBA" id="ARBA00023043"/>
    </source>
</evidence>
<dbReference type="Gene3D" id="1.25.40.20">
    <property type="entry name" value="Ankyrin repeat-containing domain"/>
    <property type="match status" value="1"/>
</dbReference>
<evidence type="ECO:0000313" key="13">
    <source>
        <dbReference type="EMBL" id="EEN53260.1"/>
    </source>
</evidence>
<keyword evidence="6" id="KW-0040">ANK repeat</keyword>
<dbReference type="SMART" id="SM01420">
    <property type="entry name" value="TRP_2"/>
    <property type="match status" value="1"/>
</dbReference>
<dbReference type="FunFam" id="1.25.40.20:FF:000880">
    <property type="entry name" value="Uncharacterized protein"/>
    <property type="match status" value="1"/>
</dbReference>
<evidence type="ECO:0000256" key="4">
    <source>
        <dbReference type="ARBA" id="ARBA00022737"/>
    </source>
</evidence>
<dbReference type="PANTHER" id="PTHR10117">
    <property type="entry name" value="TRANSIENT RECEPTOR POTENTIAL CHANNEL"/>
    <property type="match status" value="1"/>
</dbReference>
<proteinExistence type="predicted"/>
<dbReference type="InterPro" id="IPR036770">
    <property type="entry name" value="Ankyrin_rpt-contain_sf"/>
</dbReference>
<keyword evidence="7" id="KW-0406">Ion transport</keyword>
<dbReference type="AlphaFoldDB" id="C3Z2K9"/>
<dbReference type="PRINTS" id="PR01097">
    <property type="entry name" value="TRNSRECEPTRP"/>
</dbReference>
<evidence type="ECO:0000256" key="11">
    <source>
        <dbReference type="SAM" id="Phobius"/>
    </source>
</evidence>
<dbReference type="InterPro" id="IPR002110">
    <property type="entry name" value="Ankyrin_rpt"/>
</dbReference>
<evidence type="ECO:0000256" key="10">
    <source>
        <dbReference type="ARBA" id="ARBA00036634"/>
    </source>
</evidence>
<dbReference type="GO" id="GO:0016020">
    <property type="term" value="C:membrane"/>
    <property type="evidence" value="ECO:0007669"/>
    <property type="project" value="UniProtKB-SubCell"/>
</dbReference>
<organism>
    <name type="scientific">Branchiostoma floridae</name>
    <name type="common">Florida lancelet</name>
    <name type="synonym">Amphioxus</name>
    <dbReference type="NCBI Taxonomy" id="7739"/>
    <lineage>
        <taxon>Eukaryota</taxon>
        <taxon>Metazoa</taxon>
        <taxon>Chordata</taxon>
        <taxon>Cephalochordata</taxon>
        <taxon>Leptocardii</taxon>
        <taxon>Amphioxiformes</taxon>
        <taxon>Branchiostomatidae</taxon>
        <taxon>Branchiostoma</taxon>
    </lineage>
</organism>
<evidence type="ECO:0000256" key="7">
    <source>
        <dbReference type="ARBA" id="ARBA00023065"/>
    </source>
</evidence>
<dbReference type="InParanoid" id="C3Z2K9"/>
<name>C3Z2K9_BRAFL</name>
<feature type="transmembrane region" description="Helical" evidence="11">
    <location>
        <begin position="435"/>
        <end position="457"/>
    </location>
</feature>
<dbReference type="GO" id="GO:0005262">
    <property type="term" value="F:calcium channel activity"/>
    <property type="evidence" value="ECO:0007669"/>
    <property type="project" value="InterPro"/>
</dbReference>
<keyword evidence="8 11" id="KW-0472">Membrane</keyword>
<sequence length="664" mass="75361">MEERFLALVRNDEASELSDLLWEMSVGQDDFRLFKDRFGRSVLEIAIDNGSLKVASVLLDHGAPIGAALLHAVDTGDRAAVQMLMARVPRDGSGKADREEQETGSAFPSYMTPVMLAAMKNNYDILEMLLQAGFPTLETDAYQWTTSISQAKAWLDAYRAVCSPSYILLTSPDPFRTAFRTAKALRDVCWKREQYRPELEQLADQCETFACELLEEVCTTEELDILGHTDDPEGMSDESVGTLQLAVDLKQRQIGKFSRLHFIREHSWNMSWFMLMALLLIETQYYQVGRVEIDSIVRGTPLLVPYTEVSVAQTLIMLWVAGILLEELQEVQHEGLGRYFRQFWNILDFTLVALYLAQMALRLVAYVQLGVYDQDTVATQWMIKASPHTFEPVAVADVLFSLFTITVFMRSLSIFSHYRYLGTLMISIGRMFADIVNFISMDGVVTFAFACGLNQLYWYYGTVHEYLCEEYSKGNLKTVDCQRSHGFSTILKTVESLFWATFGITDLSMLELDPDSSTLEALRIMEQPVLTETVGKLIFVLFHATVVLVLLNLLIAIMSDSYQRTQDEKRRDWTFSIVKDMLFYMRVDLSLAPPFNLLLLVKTSVSRLLCAVCRQGNRRSPHSAIVGFHGFPPTVVLLVRDVMLALEFLDVLVDILLNRPGKGK</sequence>
<feature type="transmembrane region" description="Helical" evidence="11">
    <location>
        <begin position="392"/>
        <end position="415"/>
    </location>
</feature>
<dbReference type="FunFam" id="1.10.287.70:FF:000266">
    <property type="entry name" value="Transient receptor potential cation channel subfamily c member 1"/>
    <property type="match status" value="1"/>
</dbReference>
<keyword evidence="5 11" id="KW-1133">Transmembrane helix</keyword>
<accession>C3Z2K9</accession>
<evidence type="ECO:0000256" key="2">
    <source>
        <dbReference type="ARBA" id="ARBA00022448"/>
    </source>
</evidence>
<evidence type="ECO:0000256" key="9">
    <source>
        <dbReference type="ARBA" id="ARBA00023303"/>
    </source>
</evidence>
<gene>
    <name evidence="13" type="ORF">BRAFLDRAFT_66384</name>
</gene>
<dbReference type="InterPro" id="IPR002153">
    <property type="entry name" value="TRPC_channel"/>
</dbReference>
<dbReference type="Pfam" id="PF00023">
    <property type="entry name" value="Ank"/>
    <property type="match status" value="1"/>
</dbReference>
<keyword evidence="3 11" id="KW-0812">Transmembrane</keyword>
<dbReference type="Pfam" id="PF00520">
    <property type="entry name" value="Ion_trans"/>
    <property type="match status" value="1"/>
</dbReference>
<dbReference type="eggNOG" id="KOG3609">
    <property type="taxonomic scope" value="Eukaryota"/>
</dbReference>
<feature type="domain" description="Transient receptor ion channel" evidence="12">
    <location>
        <begin position="134"/>
        <end position="196"/>
    </location>
</feature>
<dbReference type="InterPro" id="IPR013555">
    <property type="entry name" value="TRP_dom"/>
</dbReference>
<comment type="catalytic activity">
    <reaction evidence="10">
        <text>Ca(2+)(in) = Ca(2+)(out)</text>
        <dbReference type="Rhea" id="RHEA:29671"/>
        <dbReference type="ChEBI" id="CHEBI:29108"/>
    </reaction>
</comment>
<dbReference type="InterPro" id="IPR005821">
    <property type="entry name" value="Ion_trans_dom"/>
</dbReference>
<evidence type="ECO:0000256" key="3">
    <source>
        <dbReference type="ARBA" id="ARBA00022692"/>
    </source>
</evidence>
<comment type="subcellular location">
    <subcellularLocation>
        <location evidence="1">Membrane</location>
        <topology evidence="1">Multi-pass membrane protein</topology>
    </subcellularLocation>
</comment>
<dbReference type="SUPFAM" id="SSF48403">
    <property type="entry name" value="Ankyrin repeat"/>
    <property type="match status" value="1"/>
</dbReference>
<reference evidence="13" key="1">
    <citation type="journal article" date="2008" name="Nature">
        <title>The amphioxus genome and the evolution of the chordate karyotype.</title>
        <authorList>
            <consortium name="US DOE Joint Genome Institute (JGI-PGF)"/>
            <person name="Putnam N.H."/>
            <person name="Butts T."/>
            <person name="Ferrier D.E.K."/>
            <person name="Furlong R.F."/>
            <person name="Hellsten U."/>
            <person name="Kawashima T."/>
            <person name="Robinson-Rechavi M."/>
            <person name="Shoguchi E."/>
            <person name="Terry A."/>
            <person name="Yu J.-K."/>
            <person name="Benito-Gutierrez E.L."/>
            <person name="Dubchak I."/>
            <person name="Garcia-Fernandez J."/>
            <person name="Gibson-Brown J.J."/>
            <person name="Grigoriev I.V."/>
            <person name="Horton A.C."/>
            <person name="de Jong P.J."/>
            <person name="Jurka J."/>
            <person name="Kapitonov V.V."/>
            <person name="Kohara Y."/>
            <person name="Kuroki Y."/>
            <person name="Lindquist E."/>
            <person name="Lucas S."/>
            <person name="Osoegawa K."/>
            <person name="Pennacchio L.A."/>
            <person name="Salamov A.A."/>
            <person name="Satou Y."/>
            <person name="Sauka-Spengler T."/>
            <person name="Schmutz J."/>
            <person name="Shin-I T."/>
            <person name="Toyoda A."/>
            <person name="Bronner-Fraser M."/>
            <person name="Fujiyama A."/>
            <person name="Holland L.Z."/>
            <person name="Holland P.W.H."/>
            <person name="Satoh N."/>
            <person name="Rokhsar D.S."/>
        </authorList>
    </citation>
    <scope>NUCLEOTIDE SEQUENCE [LARGE SCALE GENOMIC DNA]</scope>
    <source>
        <strain evidence="13">S238N-H82</strain>
        <tissue evidence="13">Testes</tissue>
    </source>
</reference>
<evidence type="ECO:0000256" key="5">
    <source>
        <dbReference type="ARBA" id="ARBA00022989"/>
    </source>
</evidence>
<evidence type="ECO:0000256" key="8">
    <source>
        <dbReference type="ARBA" id="ARBA00023136"/>
    </source>
</evidence>